<evidence type="ECO:0000313" key="1">
    <source>
        <dbReference type="EMBL" id="MCI57566.1"/>
    </source>
</evidence>
<name>A0A392TBR0_9FABA</name>
<sequence length="68" mass="7549">MTHLTITPNKCSLKFPTHPSPHHLFPSFPTASPTSLQLLPSSSLALCFCQCLPFAGVNGRSNFCRWFE</sequence>
<protein>
    <submittedName>
        <fullName evidence="1">Uncharacterized protein</fullName>
    </submittedName>
</protein>
<keyword evidence="2" id="KW-1185">Reference proteome</keyword>
<proteinExistence type="predicted"/>
<accession>A0A392TBR0</accession>
<reference evidence="1 2" key="1">
    <citation type="journal article" date="2018" name="Front. Plant Sci.">
        <title>Red Clover (Trifolium pratense) and Zigzag Clover (T. medium) - A Picture of Genomic Similarities and Differences.</title>
        <authorList>
            <person name="Dluhosova J."/>
            <person name="Istvanek J."/>
            <person name="Nedelnik J."/>
            <person name="Repkova J."/>
        </authorList>
    </citation>
    <scope>NUCLEOTIDE SEQUENCE [LARGE SCALE GENOMIC DNA]</scope>
    <source>
        <strain evidence="2">cv. 10/8</strain>
        <tissue evidence="1">Leaf</tissue>
    </source>
</reference>
<organism evidence="1 2">
    <name type="scientific">Trifolium medium</name>
    <dbReference type="NCBI Taxonomy" id="97028"/>
    <lineage>
        <taxon>Eukaryota</taxon>
        <taxon>Viridiplantae</taxon>
        <taxon>Streptophyta</taxon>
        <taxon>Embryophyta</taxon>
        <taxon>Tracheophyta</taxon>
        <taxon>Spermatophyta</taxon>
        <taxon>Magnoliopsida</taxon>
        <taxon>eudicotyledons</taxon>
        <taxon>Gunneridae</taxon>
        <taxon>Pentapetalae</taxon>
        <taxon>rosids</taxon>
        <taxon>fabids</taxon>
        <taxon>Fabales</taxon>
        <taxon>Fabaceae</taxon>
        <taxon>Papilionoideae</taxon>
        <taxon>50 kb inversion clade</taxon>
        <taxon>NPAAA clade</taxon>
        <taxon>Hologalegina</taxon>
        <taxon>IRL clade</taxon>
        <taxon>Trifolieae</taxon>
        <taxon>Trifolium</taxon>
    </lineage>
</organism>
<evidence type="ECO:0000313" key="2">
    <source>
        <dbReference type="Proteomes" id="UP000265520"/>
    </source>
</evidence>
<dbReference type="EMBL" id="LXQA010531319">
    <property type="protein sequence ID" value="MCI57566.1"/>
    <property type="molecule type" value="Genomic_DNA"/>
</dbReference>
<dbReference type="AlphaFoldDB" id="A0A392TBR0"/>
<feature type="non-terminal residue" evidence="1">
    <location>
        <position position="68"/>
    </location>
</feature>
<dbReference type="Proteomes" id="UP000265520">
    <property type="component" value="Unassembled WGS sequence"/>
</dbReference>
<comment type="caution">
    <text evidence="1">The sequence shown here is derived from an EMBL/GenBank/DDBJ whole genome shotgun (WGS) entry which is preliminary data.</text>
</comment>